<name>A0ABV5ZND1_9PSEU</name>
<keyword evidence="2" id="KW-0436">Ligase</keyword>
<dbReference type="InterPro" id="IPR009097">
    <property type="entry name" value="Cyclic_Pdiesterase"/>
</dbReference>
<evidence type="ECO:0000256" key="1">
    <source>
        <dbReference type="SAM" id="MobiDB-lite"/>
    </source>
</evidence>
<comment type="caution">
    <text evidence="2">The sequence shown here is derived from an EMBL/GenBank/DDBJ whole genome shotgun (WGS) entry which is preliminary data.</text>
</comment>
<dbReference type="Gene3D" id="3.90.1140.10">
    <property type="entry name" value="Cyclic phosphodiesterase"/>
    <property type="match status" value="1"/>
</dbReference>
<evidence type="ECO:0000313" key="2">
    <source>
        <dbReference type="EMBL" id="MFB9902393.1"/>
    </source>
</evidence>
<sequence>MAPDVRGPGRATSSGLRVSGRLARVPLLGPHPAAMAAPDDARRRLHRRSLRRRRSAHSRSRSKRLANMGPVTLTFHRPVVFEEAIVLPPTPADAVHRIRATIREAIADVWGPDRVPESEHAFRAHVSAAYINAESPATSITDALSALDTESASAKVSAASLITLGRDEHVYTWRAFATAPLAR</sequence>
<accession>A0ABV5ZND1</accession>
<proteinExistence type="predicted"/>
<dbReference type="GO" id="GO:0016874">
    <property type="term" value="F:ligase activity"/>
    <property type="evidence" value="ECO:0007669"/>
    <property type="project" value="UniProtKB-KW"/>
</dbReference>
<dbReference type="EMBL" id="JBHLZU010000002">
    <property type="protein sequence ID" value="MFB9902393.1"/>
    <property type="molecule type" value="Genomic_DNA"/>
</dbReference>
<dbReference type="Pfam" id="PF13563">
    <property type="entry name" value="2_5_RNA_ligase2"/>
    <property type="match status" value="1"/>
</dbReference>
<dbReference type="SUPFAM" id="SSF55144">
    <property type="entry name" value="LigT-like"/>
    <property type="match status" value="1"/>
</dbReference>
<dbReference type="Proteomes" id="UP001589693">
    <property type="component" value="Unassembled WGS sequence"/>
</dbReference>
<evidence type="ECO:0000313" key="3">
    <source>
        <dbReference type="Proteomes" id="UP001589693"/>
    </source>
</evidence>
<reference evidence="2 3" key="1">
    <citation type="submission" date="2024-09" db="EMBL/GenBank/DDBJ databases">
        <authorList>
            <person name="Sun Q."/>
            <person name="Mori K."/>
        </authorList>
    </citation>
    <scope>NUCLEOTIDE SEQUENCE [LARGE SCALE GENOMIC DNA]</scope>
    <source>
        <strain evidence="2 3">TBRC 7907</strain>
    </source>
</reference>
<gene>
    <name evidence="2" type="ORF">ACFFQA_00445</name>
</gene>
<feature type="region of interest" description="Disordered" evidence="1">
    <location>
        <begin position="27"/>
        <end position="65"/>
    </location>
</feature>
<feature type="compositionally biased region" description="Basic residues" evidence="1">
    <location>
        <begin position="43"/>
        <end position="64"/>
    </location>
</feature>
<organism evidence="2 3">
    <name type="scientific">Allokutzneria oryzae</name>
    <dbReference type="NCBI Taxonomy" id="1378989"/>
    <lineage>
        <taxon>Bacteria</taxon>
        <taxon>Bacillati</taxon>
        <taxon>Actinomycetota</taxon>
        <taxon>Actinomycetes</taxon>
        <taxon>Pseudonocardiales</taxon>
        <taxon>Pseudonocardiaceae</taxon>
        <taxon>Allokutzneria</taxon>
    </lineage>
</organism>
<keyword evidence="3" id="KW-1185">Reference proteome</keyword>
<dbReference type="RefSeq" id="WP_377849481.1">
    <property type="nucleotide sequence ID" value="NZ_JBHLZU010000002.1"/>
</dbReference>
<protein>
    <submittedName>
        <fullName evidence="2">2'-5' RNA ligase family protein</fullName>
    </submittedName>
</protein>